<sequence>MSTSSSKSRNTIAEGLEEMLALLEHLTVEAYRTEENCAGILETTTALLRATLKTDQRRG</sequence>
<dbReference type="EMBL" id="JALBUU010000010">
    <property type="protein sequence ID" value="MCI0754837.1"/>
    <property type="molecule type" value="Genomic_DNA"/>
</dbReference>
<dbReference type="RefSeq" id="WP_241793134.1">
    <property type="nucleotide sequence ID" value="NZ_JALBUU010000010.1"/>
</dbReference>
<keyword evidence="2" id="KW-1185">Reference proteome</keyword>
<accession>A0ABS9W6B0</accession>
<comment type="caution">
    <text evidence="1">The sequence shown here is derived from an EMBL/GenBank/DDBJ whole genome shotgun (WGS) entry which is preliminary data.</text>
</comment>
<name>A0ABS9W6B0_9PROT</name>
<protein>
    <submittedName>
        <fullName evidence="1">Uncharacterized protein</fullName>
    </submittedName>
</protein>
<evidence type="ECO:0000313" key="2">
    <source>
        <dbReference type="Proteomes" id="UP001201985"/>
    </source>
</evidence>
<proteinExistence type="predicted"/>
<dbReference type="Proteomes" id="UP001201985">
    <property type="component" value="Unassembled WGS sequence"/>
</dbReference>
<gene>
    <name evidence="1" type="ORF">MON41_13900</name>
</gene>
<reference evidence="1 2" key="1">
    <citation type="submission" date="2022-03" db="EMBL/GenBank/DDBJ databases">
        <title>Complete genome analysis of Roseomonas KG 17.1 : a prolific producer of plant growth promoters.</title>
        <authorList>
            <person name="Saadouli I."/>
            <person name="Najjari A."/>
            <person name="Mosbah A."/>
            <person name="Ouzari H.I."/>
        </authorList>
    </citation>
    <scope>NUCLEOTIDE SEQUENCE [LARGE SCALE GENOMIC DNA]</scope>
    <source>
        <strain evidence="1 2">KG17-1</strain>
    </source>
</reference>
<organism evidence="1 2">
    <name type="scientific">Teichococcus vastitatis</name>
    <dbReference type="NCBI Taxonomy" id="2307076"/>
    <lineage>
        <taxon>Bacteria</taxon>
        <taxon>Pseudomonadati</taxon>
        <taxon>Pseudomonadota</taxon>
        <taxon>Alphaproteobacteria</taxon>
        <taxon>Acetobacterales</taxon>
        <taxon>Roseomonadaceae</taxon>
        <taxon>Roseomonas</taxon>
    </lineage>
</organism>
<evidence type="ECO:0000313" key="1">
    <source>
        <dbReference type="EMBL" id="MCI0754837.1"/>
    </source>
</evidence>